<protein>
    <submittedName>
        <fullName evidence="1">Uncharacterized protein</fullName>
    </submittedName>
</protein>
<dbReference type="EMBL" id="CZPZ01000035">
    <property type="protein sequence ID" value="CUS39657.1"/>
    <property type="molecule type" value="Genomic_DNA"/>
</dbReference>
<gene>
    <name evidence="1" type="ORF">COMA2_80107</name>
</gene>
<reference evidence="2" key="1">
    <citation type="submission" date="2015-10" db="EMBL/GenBank/DDBJ databases">
        <authorList>
            <person name="Luecker S."/>
            <person name="Luecker S."/>
        </authorList>
    </citation>
    <scope>NUCLEOTIDE SEQUENCE [LARGE SCALE GENOMIC DNA]</scope>
</reference>
<name>A0A0S4LRR0_9BACT</name>
<proteinExistence type="predicted"/>
<evidence type="ECO:0000313" key="2">
    <source>
        <dbReference type="Proteomes" id="UP000198736"/>
    </source>
</evidence>
<dbReference type="STRING" id="1742973.COMA2_80107"/>
<keyword evidence="2" id="KW-1185">Reference proteome</keyword>
<organism evidence="1 2">
    <name type="scientific">Candidatus Nitrospira nitrificans</name>
    <dbReference type="NCBI Taxonomy" id="1742973"/>
    <lineage>
        <taxon>Bacteria</taxon>
        <taxon>Pseudomonadati</taxon>
        <taxon>Nitrospirota</taxon>
        <taxon>Nitrospiria</taxon>
        <taxon>Nitrospirales</taxon>
        <taxon>Nitrospiraceae</taxon>
        <taxon>Nitrospira</taxon>
    </lineage>
</organism>
<dbReference type="Proteomes" id="UP000198736">
    <property type="component" value="Unassembled WGS sequence"/>
</dbReference>
<sequence length="84" mass="9790">MLVDLWTDDRLATHHPSERRHVRARRHERCTENEVWVTMSDLVTPGVWCKRQANGSGVLPTREINRCQVERGNATVRHRCCGEL</sequence>
<accession>A0A0S4LRR0</accession>
<evidence type="ECO:0000313" key="1">
    <source>
        <dbReference type="EMBL" id="CUS39657.1"/>
    </source>
</evidence>
<dbReference type="AlphaFoldDB" id="A0A0S4LRR0"/>